<name>A0ABS4APU2_9PROT</name>
<evidence type="ECO:0000313" key="3">
    <source>
        <dbReference type="Proteomes" id="UP000680815"/>
    </source>
</evidence>
<organism evidence="2 3">
    <name type="scientific">Roseomonas nitratireducens</name>
    <dbReference type="NCBI Taxonomy" id="2820810"/>
    <lineage>
        <taxon>Bacteria</taxon>
        <taxon>Pseudomonadati</taxon>
        <taxon>Pseudomonadota</taxon>
        <taxon>Alphaproteobacteria</taxon>
        <taxon>Acetobacterales</taxon>
        <taxon>Roseomonadaceae</taxon>
        <taxon>Roseomonas</taxon>
    </lineage>
</organism>
<protein>
    <recommendedName>
        <fullName evidence="4">ABC transporter permease</fullName>
    </recommendedName>
</protein>
<gene>
    <name evidence="2" type="ORF">J5Y09_02900</name>
</gene>
<reference evidence="2 3" key="1">
    <citation type="submission" date="2021-03" db="EMBL/GenBank/DDBJ databases">
        <authorList>
            <person name="So Y."/>
        </authorList>
    </citation>
    <scope>NUCLEOTIDE SEQUENCE [LARGE SCALE GENOMIC DNA]</scope>
    <source>
        <strain evidence="2 3">PWR1</strain>
    </source>
</reference>
<dbReference type="RefSeq" id="WP_209350250.1">
    <property type="nucleotide sequence ID" value="NZ_JAGIYZ010000002.1"/>
</dbReference>
<keyword evidence="1" id="KW-1133">Transmembrane helix</keyword>
<evidence type="ECO:0000313" key="2">
    <source>
        <dbReference type="EMBL" id="MBP0462851.1"/>
    </source>
</evidence>
<sequence length="89" mass="9621">MVLKTVALLFFASALMLALTLGAWWPLGALLFRINPAALNSLQAGVQRYLFPELWDGLFVPLLNTPAWVLPALIGACFLLAASLRPGRG</sequence>
<accession>A0ABS4APU2</accession>
<feature type="transmembrane region" description="Helical" evidence="1">
    <location>
        <begin position="65"/>
        <end position="84"/>
    </location>
</feature>
<keyword evidence="3" id="KW-1185">Reference proteome</keyword>
<keyword evidence="1" id="KW-0472">Membrane</keyword>
<proteinExistence type="predicted"/>
<comment type="caution">
    <text evidence="2">The sequence shown here is derived from an EMBL/GenBank/DDBJ whole genome shotgun (WGS) entry which is preliminary data.</text>
</comment>
<evidence type="ECO:0000256" key="1">
    <source>
        <dbReference type="SAM" id="Phobius"/>
    </source>
</evidence>
<dbReference type="EMBL" id="JAGIYZ010000002">
    <property type="protein sequence ID" value="MBP0462851.1"/>
    <property type="molecule type" value="Genomic_DNA"/>
</dbReference>
<dbReference type="Proteomes" id="UP000680815">
    <property type="component" value="Unassembled WGS sequence"/>
</dbReference>
<keyword evidence="1" id="KW-0812">Transmembrane</keyword>
<evidence type="ECO:0008006" key="4">
    <source>
        <dbReference type="Google" id="ProtNLM"/>
    </source>
</evidence>